<keyword evidence="3" id="KW-1185">Reference proteome</keyword>
<feature type="domain" description="Phage head morphogenesis" evidence="1">
    <location>
        <begin position="52"/>
        <end position="181"/>
    </location>
</feature>
<name>N8ZJK3_9GAMM</name>
<dbReference type="PATRIC" id="fig|1120926.3.peg.1864"/>
<dbReference type="InterPro" id="IPR006528">
    <property type="entry name" value="Phage_head_morphogenesis_dom"/>
</dbReference>
<dbReference type="EMBL" id="APPN01000063">
    <property type="protein sequence ID" value="ENV33929.1"/>
    <property type="molecule type" value="Genomic_DNA"/>
</dbReference>
<dbReference type="Pfam" id="PF04233">
    <property type="entry name" value="Phage_Mu_F"/>
    <property type="match status" value="1"/>
</dbReference>
<evidence type="ECO:0000313" key="2">
    <source>
        <dbReference type="EMBL" id="ENV33929.1"/>
    </source>
</evidence>
<protein>
    <recommendedName>
        <fullName evidence="1">Phage head morphogenesis domain-containing protein</fullName>
    </recommendedName>
</protein>
<dbReference type="STRING" id="202952.GCA_000747725_01972"/>
<sequence>MQSLFNQPPRKAIEYLENKKVMPSQDWWQVQGNAHNKAFVIAQMTRIDLLEDIRQSLIDAQKNGWDLKKWSKVVEPKMRARGWWGKQDIMTEAGQRTVQLGNPYRLKTIYQTNMSQAYEAGRQAVMWDDNPLFPYVQYSAILDNRTRPQHRALHGVVMRKNDPAWAAIAPKNGYNCRCTVIELMQSDVDAVGAKVRNSEGYFSVEEVDTTHGGIAQVAHVQFPDLPAFRTDAGWIGRPNAIPTKQLMDKAVTAQPRLSSKIIEQILKNKTIVNQYNHEVKQWVQHFDASKLRADIQPVGSFTTATLDELKRSKNIELKSSILGISDQQTLSSLDQDLKKWLGDIVQNLDTYTIFWDEVTSKPFLFLPNLETGGLYRFDLLIDQQRNINVLCALVEMTAEEFKAADHYEFVSKKMVN</sequence>
<accession>N8ZJK3</accession>
<evidence type="ECO:0000259" key="1">
    <source>
        <dbReference type="Pfam" id="PF04233"/>
    </source>
</evidence>
<reference evidence="2 3" key="1">
    <citation type="submission" date="2013-02" db="EMBL/GenBank/DDBJ databases">
        <title>The Genome Sequence of Acinetobacter gerneri CIP 107464.</title>
        <authorList>
            <consortium name="The Broad Institute Genome Sequencing Platform"/>
            <consortium name="The Broad Institute Genome Sequencing Center for Infectious Disease"/>
            <person name="Cerqueira G."/>
            <person name="Feldgarden M."/>
            <person name="Courvalin P."/>
            <person name="Perichon B."/>
            <person name="Grillot-Courvalin C."/>
            <person name="Clermont D."/>
            <person name="Rocha E."/>
            <person name="Yoon E.-J."/>
            <person name="Nemec A."/>
            <person name="Walker B."/>
            <person name="Young S.K."/>
            <person name="Zeng Q."/>
            <person name="Gargeya S."/>
            <person name="Fitzgerald M."/>
            <person name="Haas B."/>
            <person name="Abouelleil A."/>
            <person name="Alvarado L."/>
            <person name="Arachchi H.M."/>
            <person name="Berlin A.M."/>
            <person name="Chapman S.B."/>
            <person name="Dewar J."/>
            <person name="Goldberg J."/>
            <person name="Griggs A."/>
            <person name="Gujja S."/>
            <person name="Hansen M."/>
            <person name="Howarth C."/>
            <person name="Imamovic A."/>
            <person name="Larimer J."/>
            <person name="McCowan C."/>
            <person name="Murphy C."/>
            <person name="Neiman D."/>
            <person name="Pearson M."/>
            <person name="Priest M."/>
            <person name="Roberts A."/>
            <person name="Saif S."/>
            <person name="Shea T."/>
            <person name="Sisk P."/>
            <person name="Sykes S."/>
            <person name="Wortman J."/>
            <person name="Nusbaum C."/>
            <person name="Birren B."/>
        </authorList>
    </citation>
    <scope>NUCLEOTIDE SEQUENCE [LARGE SCALE GENOMIC DNA]</scope>
    <source>
        <strain evidence="2 3">CIP 107464</strain>
    </source>
</reference>
<organism evidence="2 3">
    <name type="scientific">Acinetobacter gerneri DSM 14967 = CIP 107464 = MTCC 9824</name>
    <dbReference type="NCBI Taxonomy" id="1120926"/>
    <lineage>
        <taxon>Bacteria</taxon>
        <taxon>Pseudomonadati</taxon>
        <taxon>Pseudomonadota</taxon>
        <taxon>Gammaproteobacteria</taxon>
        <taxon>Moraxellales</taxon>
        <taxon>Moraxellaceae</taxon>
        <taxon>Acinetobacter</taxon>
    </lineage>
</organism>
<evidence type="ECO:0000313" key="3">
    <source>
        <dbReference type="Proteomes" id="UP000013117"/>
    </source>
</evidence>
<proteinExistence type="predicted"/>
<dbReference type="AlphaFoldDB" id="N8ZJK3"/>
<dbReference type="NCBIfam" id="TIGR01641">
    <property type="entry name" value="phageSPP1_gp7"/>
    <property type="match status" value="1"/>
</dbReference>
<dbReference type="HOGENOM" id="CLU_044450_3_1_6"/>
<dbReference type="Proteomes" id="UP000013117">
    <property type="component" value="Unassembled WGS sequence"/>
</dbReference>
<dbReference type="eggNOG" id="COG2369">
    <property type="taxonomic scope" value="Bacteria"/>
</dbReference>
<comment type="caution">
    <text evidence="2">The sequence shown here is derived from an EMBL/GenBank/DDBJ whole genome shotgun (WGS) entry which is preliminary data.</text>
</comment>
<gene>
    <name evidence="2" type="ORF">F960_01935</name>
</gene>